<evidence type="ECO:0000313" key="12">
    <source>
        <dbReference type="Proteomes" id="UP001348817"/>
    </source>
</evidence>
<dbReference type="GO" id="GO:0015232">
    <property type="term" value="F:heme transmembrane transporter activity"/>
    <property type="evidence" value="ECO:0007669"/>
    <property type="project" value="InterPro"/>
</dbReference>
<evidence type="ECO:0000256" key="8">
    <source>
        <dbReference type="ARBA" id="ARBA00023136"/>
    </source>
</evidence>
<comment type="similarity">
    <text evidence="3">Belongs to the CcmC/CycZ/HelC family.</text>
</comment>
<comment type="function">
    <text evidence="1">Required for the export of heme to the periplasm for the biogenesis of c-type cytochromes.</text>
</comment>
<keyword evidence="8 9" id="KW-0472">Membrane</keyword>
<dbReference type="Proteomes" id="UP001348817">
    <property type="component" value="Chromosome"/>
</dbReference>
<dbReference type="Pfam" id="PF01578">
    <property type="entry name" value="Cytochrom_C_asm"/>
    <property type="match status" value="1"/>
</dbReference>
<evidence type="ECO:0000256" key="4">
    <source>
        <dbReference type="ARBA" id="ARBA00016463"/>
    </source>
</evidence>
<organism evidence="11 12">
    <name type="scientific">Fulvitalea axinellae</name>
    <dbReference type="NCBI Taxonomy" id="1182444"/>
    <lineage>
        <taxon>Bacteria</taxon>
        <taxon>Pseudomonadati</taxon>
        <taxon>Bacteroidota</taxon>
        <taxon>Cytophagia</taxon>
        <taxon>Cytophagales</taxon>
        <taxon>Persicobacteraceae</taxon>
        <taxon>Fulvitalea</taxon>
    </lineage>
</organism>
<feature type="transmembrane region" description="Helical" evidence="9">
    <location>
        <begin position="114"/>
        <end position="133"/>
    </location>
</feature>
<keyword evidence="7 9" id="KW-1133">Transmembrane helix</keyword>
<keyword evidence="5 9" id="KW-0812">Transmembrane</keyword>
<evidence type="ECO:0000256" key="9">
    <source>
        <dbReference type="SAM" id="Phobius"/>
    </source>
</evidence>
<feature type="domain" description="Cytochrome c assembly protein" evidence="10">
    <location>
        <begin position="38"/>
        <end position="169"/>
    </location>
</feature>
<dbReference type="PANTHER" id="PTHR30071">
    <property type="entry name" value="HEME EXPORTER PROTEIN C"/>
    <property type="match status" value="1"/>
</dbReference>
<name>A0AAU9CW32_9BACT</name>
<feature type="transmembrane region" description="Helical" evidence="9">
    <location>
        <begin position="46"/>
        <end position="69"/>
    </location>
</feature>
<feature type="transmembrane region" description="Helical" evidence="9">
    <location>
        <begin position="145"/>
        <end position="162"/>
    </location>
</feature>
<feature type="transmembrane region" description="Helical" evidence="9">
    <location>
        <begin position="81"/>
        <end position="102"/>
    </location>
</feature>
<dbReference type="GO" id="GO:0017004">
    <property type="term" value="P:cytochrome complex assembly"/>
    <property type="evidence" value="ECO:0007669"/>
    <property type="project" value="UniProtKB-KW"/>
</dbReference>
<dbReference type="InterPro" id="IPR045062">
    <property type="entry name" value="Cyt_c_biogenesis_CcsA/CcmC"/>
</dbReference>
<feature type="transmembrane region" description="Helical" evidence="9">
    <location>
        <begin position="12"/>
        <end position="34"/>
    </location>
</feature>
<reference evidence="11 12" key="1">
    <citation type="submission" date="2021-12" db="EMBL/GenBank/DDBJ databases">
        <title>Genome sequencing of bacteria with rrn-lacking chromosome and rrn-plasmid.</title>
        <authorList>
            <person name="Anda M."/>
            <person name="Iwasaki W."/>
        </authorList>
    </citation>
    <scope>NUCLEOTIDE SEQUENCE [LARGE SCALE GENOMIC DNA]</scope>
    <source>
        <strain evidence="11 12">DSM 100852</strain>
    </source>
</reference>
<feature type="transmembrane region" description="Helical" evidence="9">
    <location>
        <begin position="190"/>
        <end position="207"/>
    </location>
</feature>
<evidence type="ECO:0000259" key="10">
    <source>
        <dbReference type="Pfam" id="PF01578"/>
    </source>
</evidence>
<evidence type="ECO:0000256" key="6">
    <source>
        <dbReference type="ARBA" id="ARBA00022748"/>
    </source>
</evidence>
<dbReference type="InterPro" id="IPR003557">
    <property type="entry name" value="Cyt_c_biogenesis_CcmC"/>
</dbReference>
<dbReference type="EMBL" id="AP025314">
    <property type="protein sequence ID" value="BDD11237.1"/>
    <property type="molecule type" value="Genomic_DNA"/>
</dbReference>
<evidence type="ECO:0000313" key="11">
    <source>
        <dbReference type="EMBL" id="BDD11237.1"/>
    </source>
</evidence>
<dbReference type="InterPro" id="IPR002541">
    <property type="entry name" value="Cyt_c_assembly"/>
</dbReference>
<keyword evidence="12" id="KW-1185">Reference proteome</keyword>
<evidence type="ECO:0000256" key="3">
    <source>
        <dbReference type="ARBA" id="ARBA00005840"/>
    </source>
</evidence>
<dbReference type="PRINTS" id="PR01386">
    <property type="entry name" value="CCMCBIOGNSIS"/>
</dbReference>
<comment type="subcellular location">
    <subcellularLocation>
        <location evidence="2">Membrane</location>
        <topology evidence="2">Multi-pass membrane protein</topology>
    </subcellularLocation>
</comment>
<evidence type="ECO:0000256" key="5">
    <source>
        <dbReference type="ARBA" id="ARBA00022692"/>
    </source>
</evidence>
<dbReference type="KEGG" id="fax:FUAX_36690"/>
<accession>A0AAU9CW32</accession>
<dbReference type="PANTHER" id="PTHR30071:SF1">
    <property type="entry name" value="CYTOCHROME B_B6 PROTEIN-RELATED"/>
    <property type="match status" value="1"/>
</dbReference>
<dbReference type="GO" id="GO:0020037">
    <property type="term" value="F:heme binding"/>
    <property type="evidence" value="ECO:0007669"/>
    <property type="project" value="InterPro"/>
</dbReference>
<proteinExistence type="inferred from homology"/>
<protein>
    <recommendedName>
        <fullName evidence="4">Heme exporter protein C</fullName>
    </recommendedName>
</protein>
<keyword evidence="6" id="KW-0201">Cytochrome c-type biogenesis</keyword>
<evidence type="ECO:0000256" key="1">
    <source>
        <dbReference type="ARBA" id="ARBA00002442"/>
    </source>
</evidence>
<evidence type="ECO:0000256" key="2">
    <source>
        <dbReference type="ARBA" id="ARBA00004141"/>
    </source>
</evidence>
<dbReference type="GO" id="GO:0005886">
    <property type="term" value="C:plasma membrane"/>
    <property type="evidence" value="ECO:0007669"/>
    <property type="project" value="TreeGrafter"/>
</dbReference>
<evidence type="ECO:0000256" key="7">
    <source>
        <dbReference type="ARBA" id="ARBA00022989"/>
    </source>
</evidence>
<gene>
    <name evidence="11" type="ORF">FUAX_36690</name>
</gene>
<sequence>MGVLKRHWWKGLALLLLAYSIVGGLLLDVPRLAILNETIRALYFHVPMWFAMTFMMLLSVIYAVMYMNNPTAKNDAFSEQLARVGVLMGMLGIATGMVWAKFTWGAFWSNDPKQNSAAIGLLIYFAYFILRGSMTDEQQRARISATYNVFAFVLLILLLFVLPRMTSSLHPGNGGNPGFNAYDLDSKLRLVFYPAVLGWILMGLWVARLRTRLSLVETAIEEEEIA</sequence>
<dbReference type="AlphaFoldDB" id="A0AAU9CW32"/>